<dbReference type="InterPro" id="IPR023299">
    <property type="entry name" value="ATPase_P-typ_cyto_dom_N"/>
</dbReference>
<comment type="subcellular location">
    <subcellularLocation>
        <location evidence="1">Endomembrane system</location>
        <topology evidence="1">Multi-pass membrane protein</topology>
    </subcellularLocation>
</comment>
<keyword evidence="3" id="KW-0460">Magnesium</keyword>
<evidence type="ECO:0000256" key="2">
    <source>
        <dbReference type="ARBA" id="ARBA00022692"/>
    </source>
</evidence>
<dbReference type="PANTHER" id="PTHR24093">
    <property type="entry name" value="CATION TRANSPORTING ATPASE"/>
    <property type="match status" value="1"/>
</dbReference>
<evidence type="ECO:0000256" key="1">
    <source>
        <dbReference type="ARBA" id="ARBA00004127"/>
    </source>
</evidence>
<comment type="caution">
    <text evidence="6">The sequence shown here is derived from an EMBL/GenBank/DDBJ whole genome shotgun (WGS) entry which is preliminary data.</text>
</comment>
<name>A0A9P9EV34_9HYPO</name>
<sequence length="322" mass="34773">MNLQDLFEYRLVILDLQAAGGSNGTSLGYSRLLTGSEPCVPENETISYLHYVAAASSSYKMVMEKSSGVIKTDEGKFRISIKGAAGVIHGMCSRTMANSLSDDATQSLEPGDMIKLDRPMSGTLGGHFVTIAYRGFDEWPPQSVSLTHNPGVFLSDLVFLGAFGIRDPLRPEDSELVVQCQTAGVFVRMVTGDNFLTAKAIAPMFRKLTPDQLDLVVPRLQVLARSDPEDKLLLVSHLNKMREMVAITGSCTNGALALKAGNVGFIMGISGTEIAREASAIVLMDDNFACTIKAIGWSRAINDATRRMDMIVYHSDAIGNLG</sequence>
<evidence type="ECO:0000256" key="5">
    <source>
        <dbReference type="ARBA" id="ARBA00023136"/>
    </source>
</evidence>
<dbReference type="Gene3D" id="1.20.1110.10">
    <property type="entry name" value="Calcium-transporting ATPase, transmembrane domain"/>
    <property type="match status" value="1"/>
</dbReference>
<keyword evidence="5" id="KW-0472">Membrane</keyword>
<dbReference type="Gene3D" id="3.40.50.1000">
    <property type="entry name" value="HAD superfamily/HAD-like"/>
    <property type="match status" value="1"/>
</dbReference>
<evidence type="ECO:0000256" key="3">
    <source>
        <dbReference type="ARBA" id="ARBA00022842"/>
    </source>
</evidence>
<dbReference type="InterPro" id="IPR036412">
    <property type="entry name" value="HAD-like_sf"/>
</dbReference>
<protein>
    <submittedName>
        <fullName evidence="6">HAD-like domain-containing protein</fullName>
    </submittedName>
</protein>
<dbReference type="SUPFAM" id="SSF56784">
    <property type="entry name" value="HAD-like"/>
    <property type="match status" value="1"/>
</dbReference>
<dbReference type="Gene3D" id="3.40.1110.10">
    <property type="entry name" value="Calcium-transporting ATPase, cytoplasmic domain N"/>
    <property type="match status" value="1"/>
</dbReference>
<dbReference type="PRINTS" id="PR00119">
    <property type="entry name" value="CATATPASE"/>
</dbReference>
<evidence type="ECO:0000256" key="4">
    <source>
        <dbReference type="ARBA" id="ARBA00022989"/>
    </source>
</evidence>
<dbReference type="Proteomes" id="UP000738349">
    <property type="component" value="Unassembled WGS sequence"/>
</dbReference>
<keyword evidence="4" id="KW-1133">Transmembrane helix</keyword>
<dbReference type="GO" id="GO:0016887">
    <property type="term" value="F:ATP hydrolysis activity"/>
    <property type="evidence" value="ECO:0007669"/>
    <property type="project" value="InterPro"/>
</dbReference>
<dbReference type="AlphaFoldDB" id="A0A9P9EV34"/>
<dbReference type="OrthoDB" id="3352408at2759"/>
<evidence type="ECO:0000313" key="7">
    <source>
        <dbReference type="Proteomes" id="UP000738349"/>
    </source>
</evidence>
<dbReference type="GO" id="GO:0005524">
    <property type="term" value="F:ATP binding"/>
    <property type="evidence" value="ECO:0007669"/>
    <property type="project" value="InterPro"/>
</dbReference>
<accession>A0A9P9EV34</accession>
<gene>
    <name evidence="6" type="ORF">EDB81DRAFT_759455</name>
</gene>
<reference evidence="6" key="1">
    <citation type="journal article" date="2021" name="Nat. Commun.">
        <title>Genetic determinants of endophytism in the Arabidopsis root mycobiome.</title>
        <authorList>
            <person name="Mesny F."/>
            <person name="Miyauchi S."/>
            <person name="Thiergart T."/>
            <person name="Pickel B."/>
            <person name="Atanasova L."/>
            <person name="Karlsson M."/>
            <person name="Huettel B."/>
            <person name="Barry K.W."/>
            <person name="Haridas S."/>
            <person name="Chen C."/>
            <person name="Bauer D."/>
            <person name="Andreopoulos W."/>
            <person name="Pangilinan J."/>
            <person name="LaButti K."/>
            <person name="Riley R."/>
            <person name="Lipzen A."/>
            <person name="Clum A."/>
            <person name="Drula E."/>
            <person name="Henrissat B."/>
            <person name="Kohler A."/>
            <person name="Grigoriev I.V."/>
            <person name="Martin F.M."/>
            <person name="Hacquard S."/>
        </authorList>
    </citation>
    <scope>NUCLEOTIDE SEQUENCE</scope>
    <source>
        <strain evidence="6">MPI-CAGE-AT-0147</strain>
    </source>
</reference>
<dbReference type="GO" id="GO:0006874">
    <property type="term" value="P:intracellular calcium ion homeostasis"/>
    <property type="evidence" value="ECO:0007669"/>
    <property type="project" value="TreeGrafter"/>
</dbReference>
<dbReference type="PANTHER" id="PTHR24093:SF369">
    <property type="entry name" value="CALCIUM-TRANSPORTING ATPASE"/>
    <property type="match status" value="1"/>
</dbReference>
<dbReference type="GO" id="GO:0012505">
    <property type="term" value="C:endomembrane system"/>
    <property type="evidence" value="ECO:0007669"/>
    <property type="project" value="UniProtKB-SubCell"/>
</dbReference>
<dbReference type="GO" id="GO:0005388">
    <property type="term" value="F:P-type calcium transporter activity"/>
    <property type="evidence" value="ECO:0007669"/>
    <property type="project" value="TreeGrafter"/>
</dbReference>
<dbReference type="GO" id="GO:0005886">
    <property type="term" value="C:plasma membrane"/>
    <property type="evidence" value="ECO:0007669"/>
    <property type="project" value="TreeGrafter"/>
</dbReference>
<dbReference type="EMBL" id="JAGMUV010000008">
    <property type="protein sequence ID" value="KAH7146159.1"/>
    <property type="molecule type" value="Genomic_DNA"/>
</dbReference>
<keyword evidence="7" id="KW-1185">Reference proteome</keyword>
<dbReference type="InterPro" id="IPR023214">
    <property type="entry name" value="HAD_sf"/>
</dbReference>
<dbReference type="NCBIfam" id="TIGR01494">
    <property type="entry name" value="ATPase_P-type"/>
    <property type="match status" value="1"/>
</dbReference>
<proteinExistence type="predicted"/>
<dbReference type="Pfam" id="PF13246">
    <property type="entry name" value="Cation_ATPase"/>
    <property type="match status" value="1"/>
</dbReference>
<dbReference type="SUPFAM" id="SSF81660">
    <property type="entry name" value="Metal cation-transporting ATPase, ATP-binding domain N"/>
    <property type="match status" value="1"/>
</dbReference>
<dbReference type="InterPro" id="IPR001757">
    <property type="entry name" value="P_typ_ATPase"/>
</dbReference>
<evidence type="ECO:0000313" key="6">
    <source>
        <dbReference type="EMBL" id="KAH7146159.1"/>
    </source>
</evidence>
<organism evidence="6 7">
    <name type="scientific">Dactylonectria macrodidyma</name>
    <dbReference type="NCBI Taxonomy" id="307937"/>
    <lineage>
        <taxon>Eukaryota</taxon>
        <taxon>Fungi</taxon>
        <taxon>Dikarya</taxon>
        <taxon>Ascomycota</taxon>
        <taxon>Pezizomycotina</taxon>
        <taxon>Sordariomycetes</taxon>
        <taxon>Hypocreomycetidae</taxon>
        <taxon>Hypocreales</taxon>
        <taxon>Nectriaceae</taxon>
        <taxon>Dactylonectria</taxon>
    </lineage>
</organism>
<keyword evidence="2" id="KW-0812">Transmembrane</keyword>